<dbReference type="PROSITE" id="PS50110">
    <property type="entry name" value="RESPONSE_REGULATORY"/>
    <property type="match status" value="1"/>
</dbReference>
<reference evidence="5 6" key="1">
    <citation type="submission" date="2014-04" db="EMBL/GenBank/DDBJ databases">
        <title>Whole genome of Muricauda olearia.</title>
        <authorList>
            <person name="Zhang X.-H."/>
            <person name="Tang K."/>
        </authorList>
    </citation>
    <scope>NUCLEOTIDE SEQUENCE [LARGE SCALE GENOMIC DNA]</scope>
    <source>
        <strain evidence="5 6">Th120</strain>
    </source>
</reference>
<dbReference type="PANTHER" id="PTHR45526">
    <property type="entry name" value="TRANSCRIPTIONAL REGULATORY PROTEIN DPIA"/>
    <property type="match status" value="1"/>
</dbReference>
<dbReference type="Pfam" id="PF00072">
    <property type="entry name" value="Response_reg"/>
    <property type="match status" value="1"/>
</dbReference>
<evidence type="ECO:0000313" key="6">
    <source>
        <dbReference type="Proteomes" id="UP000290261"/>
    </source>
</evidence>
<dbReference type="Gene3D" id="2.40.50.1020">
    <property type="entry name" value="LytTr DNA-binding domain"/>
    <property type="match status" value="1"/>
</dbReference>
<evidence type="ECO:0000259" key="3">
    <source>
        <dbReference type="PROSITE" id="PS50930"/>
    </source>
</evidence>
<protein>
    <submittedName>
        <fullName evidence="5">Chemotaxis protein CheY</fullName>
    </submittedName>
    <submittedName>
        <fullName evidence="4">Response regulator</fullName>
    </submittedName>
</protein>
<reference evidence="4 7" key="2">
    <citation type="submission" date="2019-10" db="EMBL/GenBank/DDBJ databases">
        <title>Muricauda olearia CL-SS4 JCM15563 genome.</title>
        <authorList>
            <person name="Liu L."/>
        </authorList>
    </citation>
    <scope>NUCLEOTIDE SEQUENCE [LARGE SCALE GENOMIC DNA]</scope>
    <source>
        <strain evidence="4 7">CL-SS4</strain>
    </source>
</reference>
<evidence type="ECO:0000256" key="1">
    <source>
        <dbReference type="PROSITE-ProRule" id="PRU00169"/>
    </source>
</evidence>
<evidence type="ECO:0000259" key="2">
    <source>
        <dbReference type="PROSITE" id="PS50110"/>
    </source>
</evidence>
<keyword evidence="1" id="KW-0597">Phosphoprotein</keyword>
<dbReference type="PANTHER" id="PTHR45526:SF1">
    <property type="entry name" value="TRANSCRIPTIONAL REGULATORY PROTEIN DCUR-RELATED"/>
    <property type="match status" value="1"/>
</dbReference>
<accession>A0A444VIR0</accession>
<dbReference type="EMBL" id="JJMP01000009">
    <property type="protein sequence ID" value="RYC50658.1"/>
    <property type="molecule type" value="Genomic_DNA"/>
</dbReference>
<dbReference type="InterPro" id="IPR011006">
    <property type="entry name" value="CheY-like_superfamily"/>
</dbReference>
<dbReference type="InterPro" id="IPR051271">
    <property type="entry name" value="2C-system_Tx_regulators"/>
</dbReference>
<feature type="domain" description="HTH LytTR-type" evidence="3">
    <location>
        <begin position="132"/>
        <end position="230"/>
    </location>
</feature>
<dbReference type="OrthoDB" id="2168082at2"/>
<proteinExistence type="predicted"/>
<dbReference type="GO" id="GO:0003677">
    <property type="term" value="F:DNA binding"/>
    <property type="evidence" value="ECO:0007669"/>
    <property type="project" value="InterPro"/>
</dbReference>
<evidence type="ECO:0000313" key="7">
    <source>
        <dbReference type="Proteomes" id="UP000429785"/>
    </source>
</evidence>
<dbReference type="Proteomes" id="UP000429785">
    <property type="component" value="Unassembled WGS sequence"/>
</dbReference>
<dbReference type="Pfam" id="PF04397">
    <property type="entry name" value="LytTR"/>
    <property type="match status" value="1"/>
</dbReference>
<dbReference type="InterPro" id="IPR007492">
    <property type="entry name" value="LytTR_DNA-bd_dom"/>
</dbReference>
<dbReference type="AlphaFoldDB" id="A0A444VIR0"/>
<feature type="modified residue" description="4-aspartylphosphate" evidence="1">
    <location>
        <position position="55"/>
    </location>
</feature>
<organism evidence="5 6">
    <name type="scientific">Flagellimonas olearia</name>
    <dbReference type="NCBI Taxonomy" id="552546"/>
    <lineage>
        <taxon>Bacteria</taxon>
        <taxon>Pseudomonadati</taxon>
        <taxon>Bacteroidota</taxon>
        <taxon>Flavobacteriia</taxon>
        <taxon>Flavobacteriales</taxon>
        <taxon>Flavobacteriaceae</taxon>
        <taxon>Flagellimonas</taxon>
    </lineage>
</organism>
<dbReference type="Gene3D" id="3.40.50.2300">
    <property type="match status" value="1"/>
</dbReference>
<comment type="caution">
    <text evidence="5">The sequence shown here is derived from an EMBL/GenBank/DDBJ whole genome shotgun (WGS) entry which is preliminary data.</text>
</comment>
<dbReference type="EMBL" id="WELG01000002">
    <property type="protein sequence ID" value="KAB7529068.1"/>
    <property type="molecule type" value="Genomic_DNA"/>
</dbReference>
<evidence type="ECO:0000313" key="4">
    <source>
        <dbReference type="EMBL" id="KAB7529068.1"/>
    </source>
</evidence>
<dbReference type="SMART" id="SM00850">
    <property type="entry name" value="LytTR"/>
    <property type="match status" value="1"/>
</dbReference>
<dbReference type="SMART" id="SM00448">
    <property type="entry name" value="REC"/>
    <property type="match status" value="1"/>
</dbReference>
<feature type="domain" description="Response regulatory" evidence="2">
    <location>
        <begin position="4"/>
        <end position="115"/>
    </location>
</feature>
<dbReference type="SUPFAM" id="SSF52172">
    <property type="entry name" value="CheY-like"/>
    <property type="match status" value="1"/>
</dbReference>
<dbReference type="PROSITE" id="PS50930">
    <property type="entry name" value="HTH_LYTTR"/>
    <property type="match status" value="1"/>
</dbReference>
<evidence type="ECO:0000313" key="5">
    <source>
        <dbReference type="EMBL" id="RYC50658.1"/>
    </source>
</evidence>
<dbReference type="RefSeq" id="WP_129655750.1">
    <property type="nucleotide sequence ID" value="NZ_ML142913.1"/>
</dbReference>
<gene>
    <name evidence="5" type="ORF">DN53_18715</name>
    <name evidence="4" type="ORF">F8C76_14610</name>
</gene>
<name>A0A444VIR0_9FLAO</name>
<dbReference type="InterPro" id="IPR001789">
    <property type="entry name" value="Sig_transdc_resp-reg_receiver"/>
</dbReference>
<dbReference type="GO" id="GO:0000156">
    <property type="term" value="F:phosphorelay response regulator activity"/>
    <property type="evidence" value="ECO:0007669"/>
    <property type="project" value="TreeGrafter"/>
</dbReference>
<dbReference type="Proteomes" id="UP000290261">
    <property type="component" value="Unassembled WGS sequence"/>
</dbReference>
<sequence>MKLKCVIIDDEPLAVKVIQNYISQIKELEEIKSFNNAIDSLPFIREHKPDLLFLDINMPIIDGFSFLDSLDNKPMVVITSAHAEHAAKGFDLEVLDYLVKPIALPRFIKAVNKAVAHVQKHPKWEGLREHVFVKVDKKKMKKIHLDEIILVESLKDYIKIVTTNGNHVVHKTLSAFTDEISNERFIRIHRSYTVSLDKIEALEGNSVEIGGKRYVIGRSYLEDVKARILDQSISPGNKSDSTD</sequence>
<keyword evidence="6" id="KW-1185">Reference proteome</keyword>